<evidence type="ECO:0000313" key="2">
    <source>
        <dbReference type="Proteomes" id="UP000443582"/>
    </source>
</evidence>
<gene>
    <name evidence="1" type="ORF">DAY19_01085</name>
</gene>
<dbReference type="RefSeq" id="WP_133296851.1">
    <property type="nucleotide sequence ID" value="NZ_QDKL01000001.1"/>
</dbReference>
<comment type="caution">
    <text evidence="1">The sequence shown here is derived from an EMBL/GenBank/DDBJ whole genome shotgun (WGS) entry which is preliminary data.</text>
</comment>
<reference evidence="2" key="1">
    <citation type="journal article" date="2019" name="Int. J. Syst. Evol. Microbiol.">
        <title>Halobacteriovorax valvorus sp. nov., a novel prokaryotic predator isolated from coastal seawater of China.</title>
        <authorList>
            <person name="Chen M.-X."/>
        </authorList>
    </citation>
    <scope>NUCLEOTIDE SEQUENCE [LARGE SCALE GENOMIC DNA]</scope>
    <source>
        <strain evidence="2">BL9</strain>
    </source>
</reference>
<evidence type="ECO:0000313" key="1">
    <source>
        <dbReference type="EMBL" id="RZF22395.1"/>
    </source>
</evidence>
<protein>
    <submittedName>
        <fullName evidence="1">Uncharacterized protein</fullName>
    </submittedName>
</protein>
<organism evidence="1 2">
    <name type="scientific">Halobacteriovorax vibrionivorans</name>
    <dbReference type="NCBI Taxonomy" id="2152716"/>
    <lineage>
        <taxon>Bacteria</taxon>
        <taxon>Pseudomonadati</taxon>
        <taxon>Bdellovibrionota</taxon>
        <taxon>Bacteriovoracia</taxon>
        <taxon>Bacteriovoracales</taxon>
        <taxon>Halobacteriovoraceae</taxon>
        <taxon>Halobacteriovorax</taxon>
    </lineage>
</organism>
<sequence>MNILVNGRQKDTGRFLFNLDRKDEILQNISDKIHEHFQWMASFNNKKPVQTVHVVTTDAKCDNGCAIPLSHKFSLTDHIISTKGLKDLIIKHAKESELELELDI</sequence>
<accession>A0ABY0IIK8</accession>
<dbReference type="Proteomes" id="UP000443582">
    <property type="component" value="Unassembled WGS sequence"/>
</dbReference>
<keyword evidence="2" id="KW-1185">Reference proteome</keyword>
<name>A0ABY0IIK8_9BACT</name>
<dbReference type="EMBL" id="QDKL01000001">
    <property type="protein sequence ID" value="RZF22395.1"/>
    <property type="molecule type" value="Genomic_DNA"/>
</dbReference>
<proteinExistence type="predicted"/>